<dbReference type="Gene3D" id="1.10.10.10">
    <property type="entry name" value="Winged helix-like DNA-binding domain superfamily/Winged helix DNA-binding domain"/>
    <property type="match status" value="1"/>
</dbReference>
<evidence type="ECO:0000313" key="7">
    <source>
        <dbReference type="Proteomes" id="UP000430508"/>
    </source>
</evidence>
<evidence type="ECO:0000256" key="1">
    <source>
        <dbReference type="ARBA" id="ARBA00023015"/>
    </source>
</evidence>
<dbReference type="PANTHER" id="PTHR24567:SF26">
    <property type="entry name" value="REGULATORY PROTEIN YEIL"/>
    <property type="match status" value="1"/>
</dbReference>
<name>A0A857DF44_9FIRM</name>
<dbReference type="SMART" id="SM00100">
    <property type="entry name" value="cNMP"/>
    <property type="match status" value="1"/>
</dbReference>
<dbReference type="SUPFAM" id="SSF51206">
    <property type="entry name" value="cAMP-binding domain-like"/>
    <property type="match status" value="1"/>
</dbReference>
<dbReference type="InterPro" id="IPR050397">
    <property type="entry name" value="Env_Response_Regulators"/>
</dbReference>
<dbReference type="InterPro" id="IPR012318">
    <property type="entry name" value="HTH_CRP"/>
</dbReference>
<gene>
    <name evidence="6" type="ORF">GQ588_04150</name>
</gene>
<dbReference type="PROSITE" id="PS50042">
    <property type="entry name" value="CNMP_BINDING_3"/>
    <property type="match status" value="1"/>
</dbReference>
<dbReference type="Proteomes" id="UP000430508">
    <property type="component" value="Chromosome"/>
</dbReference>
<dbReference type="GO" id="GO:0003677">
    <property type="term" value="F:DNA binding"/>
    <property type="evidence" value="ECO:0007669"/>
    <property type="project" value="UniProtKB-KW"/>
</dbReference>
<dbReference type="CDD" id="cd00038">
    <property type="entry name" value="CAP_ED"/>
    <property type="match status" value="1"/>
</dbReference>
<dbReference type="EMBL" id="CP046996">
    <property type="protein sequence ID" value="QGZ99893.1"/>
    <property type="molecule type" value="Genomic_DNA"/>
</dbReference>
<dbReference type="Pfam" id="PF13545">
    <property type="entry name" value="HTH_Crp_2"/>
    <property type="match status" value="1"/>
</dbReference>
<dbReference type="SUPFAM" id="SSF46785">
    <property type="entry name" value="Winged helix' DNA-binding domain"/>
    <property type="match status" value="1"/>
</dbReference>
<dbReference type="Gene3D" id="2.60.120.10">
    <property type="entry name" value="Jelly Rolls"/>
    <property type="match status" value="1"/>
</dbReference>
<evidence type="ECO:0000256" key="3">
    <source>
        <dbReference type="ARBA" id="ARBA00023163"/>
    </source>
</evidence>
<evidence type="ECO:0000259" key="4">
    <source>
        <dbReference type="PROSITE" id="PS50042"/>
    </source>
</evidence>
<accession>A0A857DF44</accession>
<dbReference type="InterPro" id="IPR014710">
    <property type="entry name" value="RmlC-like_jellyroll"/>
</dbReference>
<keyword evidence="1" id="KW-0805">Transcription regulation</keyword>
<keyword evidence="2" id="KW-0238">DNA-binding</keyword>
<dbReference type="InterPro" id="IPR018490">
    <property type="entry name" value="cNMP-bd_dom_sf"/>
</dbReference>
<dbReference type="AlphaFoldDB" id="A0A857DF44"/>
<dbReference type="GO" id="GO:0003700">
    <property type="term" value="F:DNA-binding transcription factor activity"/>
    <property type="evidence" value="ECO:0007669"/>
    <property type="project" value="TreeGrafter"/>
</dbReference>
<dbReference type="SMART" id="SM00419">
    <property type="entry name" value="HTH_CRP"/>
    <property type="match status" value="1"/>
</dbReference>
<feature type="domain" description="Cyclic nucleotide-binding" evidence="4">
    <location>
        <begin position="19"/>
        <end position="128"/>
    </location>
</feature>
<dbReference type="PROSITE" id="PS51063">
    <property type="entry name" value="HTH_CRP_2"/>
    <property type="match status" value="1"/>
</dbReference>
<dbReference type="GO" id="GO:0005829">
    <property type="term" value="C:cytosol"/>
    <property type="evidence" value="ECO:0007669"/>
    <property type="project" value="TreeGrafter"/>
</dbReference>
<organism evidence="6 7">
    <name type="scientific">Dehalobacter restrictus</name>
    <dbReference type="NCBI Taxonomy" id="55583"/>
    <lineage>
        <taxon>Bacteria</taxon>
        <taxon>Bacillati</taxon>
        <taxon>Bacillota</taxon>
        <taxon>Clostridia</taxon>
        <taxon>Eubacteriales</taxon>
        <taxon>Desulfitobacteriaceae</taxon>
        <taxon>Dehalobacter</taxon>
    </lineage>
</organism>
<dbReference type="Pfam" id="PF00027">
    <property type="entry name" value="cNMP_binding"/>
    <property type="match status" value="1"/>
</dbReference>
<evidence type="ECO:0000256" key="2">
    <source>
        <dbReference type="ARBA" id="ARBA00023125"/>
    </source>
</evidence>
<protein>
    <submittedName>
        <fullName evidence="6">Cyclic nucleotide-binding domain-containing protein</fullName>
    </submittedName>
</protein>
<keyword evidence="3" id="KW-0804">Transcription</keyword>
<dbReference type="PANTHER" id="PTHR24567">
    <property type="entry name" value="CRP FAMILY TRANSCRIPTIONAL REGULATORY PROTEIN"/>
    <property type="match status" value="1"/>
</dbReference>
<evidence type="ECO:0000313" key="6">
    <source>
        <dbReference type="EMBL" id="QGZ99893.1"/>
    </source>
</evidence>
<proteinExistence type="predicted"/>
<reference evidence="6 7" key="1">
    <citation type="submission" date="2019-12" db="EMBL/GenBank/DDBJ databases">
        <title>Sequence classification of anaerobic respiratory reductive dehalogenases: First we see many, then we see few.</title>
        <authorList>
            <person name="Molenda O."/>
            <person name="Puentes Jacome L.A."/>
            <person name="Cao X."/>
            <person name="Nesbo C.L."/>
            <person name="Tang S."/>
            <person name="Morson N."/>
            <person name="Patron J."/>
            <person name="Lomheim L."/>
            <person name="Wishart D.S."/>
            <person name="Edwards E.A."/>
        </authorList>
    </citation>
    <scope>NUCLEOTIDE SEQUENCE [LARGE SCALE GENOMIC DNA]</scope>
    <source>
        <strain evidence="6 7">12DCA</strain>
    </source>
</reference>
<dbReference type="InterPro" id="IPR036388">
    <property type="entry name" value="WH-like_DNA-bd_sf"/>
</dbReference>
<dbReference type="RefSeq" id="WP_025205303.1">
    <property type="nucleotide sequence ID" value="NZ_CP046996.1"/>
</dbReference>
<dbReference type="InterPro" id="IPR000595">
    <property type="entry name" value="cNMP-bd_dom"/>
</dbReference>
<feature type="domain" description="HTH crp-type" evidence="5">
    <location>
        <begin position="142"/>
        <end position="215"/>
    </location>
</feature>
<evidence type="ECO:0000259" key="5">
    <source>
        <dbReference type="PROSITE" id="PS51063"/>
    </source>
</evidence>
<dbReference type="InterPro" id="IPR036390">
    <property type="entry name" value="WH_DNA-bd_sf"/>
</dbReference>
<sequence length="229" mass="26918">MKECGSISHIVKFRDIPEKLLDVGEELFFAKNKVVFSQGDVPDRFYYIKDGRIKSYKYSPRGNEQIISLLEKGSIFLESGVLFDIPIDSYFETMEDSHLIFFRRKDLLDLLATDIDVTLYVMQSVSRKFHFYEYLFDELQFFDTEWRICNLLLTFADNFGIEVENKIKLNIKISQQFISNILGVNRGTTIKIINKLKELNLIEQTNGYYLIKDLQRLKNHQAEICVHKA</sequence>